<accession>A0ABW9KH16</accession>
<dbReference type="EMBL" id="JBJYXY010000001">
    <property type="protein sequence ID" value="MFN2974969.1"/>
    <property type="molecule type" value="Genomic_DNA"/>
</dbReference>
<comment type="caution">
    <text evidence="1">The sequence shown here is derived from an EMBL/GenBank/DDBJ whole genome shotgun (WGS) entry which is preliminary data.</text>
</comment>
<dbReference type="InterPro" id="IPR023375">
    <property type="entry name" value="ADC_dom_sf"/>
</dbReference>
<dbReference type="Pfam" id="PF09844">
    <property type="entry name" value="DUF2071"/>
    <property type="match status" value="1"/>
</dbReference>
<sequence length="251" mass="28927">MDSSVHTAHRPWPMPQRPWRLRQRWSRLLFAHWPVPAEAVQQRLPRGLRVDTFDGWAWLGVVPFLMDQVRFRTIGEHALGVPTARAFPELNLRTYVLAPDGRAGVYFFSLDAGSLLAVTGARVAFGLPYFWARMRMQQQGSTTHYTSRRLLSRPAEFAASYRSLGTESPQDDLRRFLTGRYAFFNRYLGRVWAGEIHHLPWQLENAEAEFQHNGLPGAFGFTLPDRPPVLHYAAEVHMQAWTIRPFATSLR</sequence>
<evidence type="ECO:0000313" key="2">
    <source>
        <dbReference type="Proteomes" id="UP001634747"/>
    </source>
</evidence>
<dbReference type="InterPro" id="IPR018644">
    <property type="entry name" value="DUF2071"/>
</dbReference>
<organism evidence="1 2">
    <name type="scientific">Terriglobus aquaticus</name>
    <dbReference type="NCBI Taxonomy" id="940139"/>
    <lineage>
        <taxon>Bacteria</taxon>
        <taxon>Pseudomonadati</taxon>
        <taxon>Acidobacteriota</taxon>
        <taxon>Terriglobia</taxon>
        <taxon>Terriglobales</taxon>
        <taxon>Acidobacteriaceae</taxon>
        <taxon>Terriglobus</taxon>
    </lineage>
</organism>
<evidence type="ECO:0000313" key="1">
    <source>
        <dbReference type="EMBL" id="MFN2974969.1"/>
    </source>
</evidence>
<keyword evidence="2" id="KW-1185">Reference proteome</keyword>
<name>A0ABW9KH16_9BACT</name>
<dbReference type="SUPFAM" id="SSF160104">
    <property type="entry name" value="Acetoacetate decarboxylase-like"/>
    <property type="match status" value="1"/>
</dbReference>
<dbReference type="RefSeq" id="WP_263413490.1">
    <property type="nucleotide sequence ID" value="NZ_BAABBH010000001.1"/>
</dbReference>
<dbReference type="Gene3D" id="2.40.400.10">
    <property type="entry name" value="Acetoacetate decarboxylase-like"/>
    <property type="match status" value="1"/>
</dbReference>
<reference evidence="1 2" key="1">
    <citation type="submission" date="2024-12" db="EMBL/GenBank/DDBJ databases">
        <authorList>
            <person name="Lee Y."/>
        </authorList>
    </citation>
    <scope>NUCLEOTIDE SEQUENCE [LARGE SCALE GENOMIC DNA]</scope>
    <source>
        <strain evidence="1 2">03SUJ4</strain>
    </source>
</reference>
<protein>
    <submittedName>
        <fullName evidence="1">YqjF family protein</fullName>
    </submittedName>
</protein>
<gene>
    <name evidence="1" type="ORF">ACK2TP_04275</name>
</gene>
<dbReference type="Proteomes" id="UP001634747">
    <property type="component" value="Unassembled WGS sequence"/>
</dbReference>
<dbReference type="PANTHER" id="PTHR39186:SF1">
    <property type="entry name" value="DUF2071 DOMAIN-CONTAINING PROTEIN"/>
    <property type="match status" value="1"/>
</dbReference>
<dbReference type="PANTHER" id="PTHR39186">
    <property type="entry name" value="DUF2071 FAMILY PROTEIN"/>
    <property type="match status" value="1"/>
</dbReference>
<proteinExistence type="predicted"/>